<dbReference type="Gene3D" id="3.50.50.60">
    <property type="entry name" value="FAD/NAD(P)-binding domain"/>
    <property type="match status" value="2"/>
</dbReference>
<evidence type="ECO:0000313" key="5">
    <source>
        <dbReference type="Proteomes" id="UP000235786"/>
    </source>
</evidence>
<evidence type="ECO:0000256" key="1">
    <source>
        <dbReference type="ARBA" id="ARBA00022630"/>
    </source>
</evidence>
<dbReference type="PRINTS" id="PR00370">
    <property type="entry name" value="FMOXYGENASE"/>
</dbReference>
<dbReference type="GO" id="GO:0050660">
    <property type="term" value="F:flavin adenine dinucleotide binding"/>
    <property type="evidence" value="ECO:0007669"/>
    <property type="project" value="InterPro"/>
</dbReference>
<reference evidence="4 5" key="1">
    <citation type="submission" date="2016-04" db="EMBL/GenBank/DDBJ databases">
        <title>A degradative enzymes factory behind the ericoid mycorrhizal symbiosis.</title>
        <authorList>
            <consortium name="DOE Joint Genome Institute"/>
            <person name="Martino E."/>
            <person name="Morin E."/>
            <person name="Grelet G."/>
            <person name="Kuo A."/>
            <person name="Kohler A."/>
            <person name="Daghino S."/>
            <person name="Barry K."/>
            <person name="Choi C."/>
            <person name="Cichocki N."/>
            <person name="Clum A."/>
            <person name="Copeland A."/>
            <person name="Hainaut M."/>
            <person name="Haridas S."/>
            <person name="Labutti K."/>
            <person name="Lindquist E."/>
            <person name="Lipzen A."/>
            <person name="Khouja H.-R."/>
            <person name="Murat C."/>
            <person name="Ohm R."/>
            <person name="Olson A."/>
            <person name="Spatafora J."/>
            <person name="Veneault-Fourrey C."/>
            <person name="Henrissat B."/>
            <person name="Grigoriev I."/>
            <person name="Martin F."/>
            <person name="Perotto S."/>
        </authorList>
    </citation>
    <scope>NUCLEOTIDE SEQUENCE [LARGE SCALE GENOMIC DNA]</scope>
    <source>
        <strain evidence="4 5">F</strain>
    </source>
</reference>
<organism evidence="4 5">
    <name type="scientific">Hyaloscypha variabilis (strain UAMH 11265 / GT02V1 / F)</name>
    <name type="common">Meliniomyces variabilis</name>
    <dbReference type="NCBI Taxonomy" id="1149755"/>
    <lineage>
        <taxon>Eukaryota</taxon>
        <taxon>Fungi</taxon>
        <taxon>Dikarya</taxon>
        <taxon>Ascomycota</taxon>
        <taxon>Pezizomycotina</taxon>
        <taxon>Leotiomycetes</taxon>
        <taxon>Helotiales</taxon>
        <taxon>Hyaloscyphaceae</taxon>
        <taxon>Hyaloscypha</taxon>
        <taxon>Hyaloscypha variabilis</taxon>
    </lineage>
</organism>
<dbReference type="GO" id="GO:0050661">
    <property type="term" value="F:NADP binding"/>
    <property type="evidence" value="ECO:0007669"/>
    <property type="project" value="InterPro"/>
</dbReference>
<dbReference type="SUPFAM" id="SSF51905">
    <property type="entry name" value="FAD/NAD(P)-binding domain"/>
    <property type="match status" value="2"/>
</dbReference>
<sequence length="556" mass="61989">MTPVDLIVVGAGPFGLIAAHTWLELNPNDDVLLLESAADLGGVWSKSRMHPIIKTQAPLGMFEFPCYPMEKLPKDKTFHNYFPGSHVTAYLEDFATHKAFSRKTLKDRIVFNSHVKHIIKTDKLWTISITLDTSFTCEKLIIATGLTSTPNLPSFPKDDFSPPVIHTRSLAANIPLLNSPSINDVVVIGGSKSAFDAVQILHSLNKTVKWIIRTSGQGPAFLAAPNAPWPLHSSHDIISMRLVAKMSPCIYEPVDNWSRICHGNKVGIRIVDAIWWFVDWTWRRVANFDRDENMKGLKPGRPLCLSADGLAVSNSEGLWDNVANATVLRDEVESAEGKDLILKSGKRVTCDAVIAATGWSNTYPMFDNALATELELPLPFQTPQEDGKAVAEWETLLAEADKKVVETFPRLANLPTYPHPEPKSTPNKLFRSIIPISGDIDHSIAFVGAIGSAQSLNVAEIQALWAAAYLSKKLTLPTVEKMKQEVALATAWRKRRYLEDGYNVIFEHVQYMSLLLRDLGLNDQRKGGGWRELLEPYVSADFKGILDEWRRLHDLL</sequence>
<dbReference type="GO" id="GO:0016491">
    <property type="term" value="F:oxidoreductase activity"/>
    <property type="evidence" value="ECO:0007669"/>
    <property type="project" value="UniProtKB-KW"/>
</dbReference>
<dbReference type="InterPro" id="IPR036188">
    <property type="entry name" value="FAD/NAD-bd_sf"/>
</dbReference>
<evidence type="ECO:0000313" key="4">
    <source>
        <dbReference type="EMBL" id="PMD37228.1"/>
    </source>
</evidence>
<keyword evidence="2" id="KW-0274">FAD</keyword>
<evidence type="ECO:0000256" key="2">
    <source>
        <dbReference type="ARBA" id="ARBA00022827"/>
    </source>
</evidence>
<dbReference type="EMBL" id="KZ613949">
    <property type="protein sequence ID" value="PMD37228.1"/>
    <property type="molecule type" value="Genomic_DNA"/>
</dbReference>
<dbReference type="PANTHER" id="PTHR23023">
    <property type="entry name" value="DIMETHYLANILINE MONOOXYGENASE"/>
    <property type="match status" value="1"/>
</dbReference>
<dbReference type="AlphaFoldDB" id="A0A2J6RFE2"/>
<keyword evidence="5" id="KW-1185">Reference proteome</keyword>
<keyword evidence="1" id="KW-0285">Flavoprotein</keyword>
<protein>
    <submittedName>
        <fullName evidence="4">FAD/NAD(P)-binding domain-containing protein</fullName>
    </submittedName>
</protein>
<dbReference type="Proteomes" id="UP000235786">
    <property type="component" value="Unassembled WGS sequence"/>
</dbReference>
<dbReference type="OrthoDB" id="2915840at2759"/>
<accession>A0A2J6RFE2</accession>
<dbReference type="Pfam" id="PF13738">
    <property type="entry name" value="Pyr_redox_3"/>
    <property type="match status" value="1"/>
</dbReference>
<gene>
    <name evidence="4" type="ORF">L207DRAFT_463489</name>
</gene>
<proteinExistence type="predicted"/>
<keyword evidence="3" id="KW-0560">Oxidoreductase</keyword>
<dbReference type="InterPro" id="IPR050346">
    <property type="entry name" value="FMO-like"/>
</dbReference>
<name>A0A2J6RFE2_HYAVF</name>
<evidence type="ECO:0000256" key="3">
    <source>
        <dbReference type="ARBA" id="ARBA00023002"/>
    </source>
</evidence>
<dbReference type="InterPro" id="IPR000960">
    <property type="entry name" value="Flavin_mOase"/>
</dbReference>